<dbReference type="Pfam" id="PF19876">
    <property type="entry name" value="DUF6349"/>
    <property type="match status" value="1"/>
</dbReference>
<feature type="compositionally biased region" description="Basic and acidic residues" evidence="1">
    <location>
        <begin position="28"/>
        <end position="37"/>
    </location>
</feature>
<accession>A0A4D4KWP3</accession>
<evidence type="ECO:0000313" key="3">
    <source>
        <dbReference type="Proteomes" id="UP000301309"/>
    </source>
</evidence>
<dbReference type="InterPro" id="IPR045930">
    <property type="entry name" value="DUF6349"/>
</dbReference>
<comment type="caution">
    <text evidence="2">The sequence shown here is derived from an EMBL/GenBank/DDBJ whole genome shotgun (WGS) entry which is preliminary data.</text>
</comment>
<name>A0A4D4KWP3_STRVO</name>
<evidence type="ECO:0000313" key="2">
    <source>
        <dbReference type="EMBL" id="GDY53385.1"/>
    </source>
</evidence>
<dbReference type="AlphaFoldDB" id="A0A4D4KWP3"/>
<feature type="region of interest" description="Disordered" evidence="1">
    <location>
        <begin position="22"/>
        <end position="41"/>
    </location>
</feature>
<protein>
    <submittedName>
        <fullName evidence="2">Uncharacterized protein</fullName>
    </submittedName>
</protein>
<evidence type="ECO:0000256" key="1">
    <source>
        <dbReference type="SAM" id="MobiDB-lite"/>
    </source>
</evidence>
<keyword evidence="3" id="KW-1185">Reference proteome</keyword>
<proteinExistence type="predicted"/>
<dbReference type="Proteomes" id="UP000301309">
    <property type="component" value="Unassembled WGS sequence"/>
</dbReference>
<sequence length="115" mass="12790">MNKANQGLPPYLAYRLGAPRLRPAHPAGRHDHSHPGWRDLPAIPERRGRHWLTHAQCLYPDGWFERSGPIRTIRIGIEKRHKPGAAPGGGYDLAVQPPKRIAPVAAVAEVLPLLR</sequence>
<dbReference type="EMBL" id="BJHW01000001">
    <property type="protein sequence ID" value="GDY53385.1"/>
    <property type="molecule type" value="Genomic_DNA"/>
</dbReference>
<reference evidence="2 3" key="1">
    <citation type="journal article" date="2020" name="Int. J. Syst. Evol. Microbiol.">
        <title>Reclassification of Streptomyces castelarensis and Streptomyces sporoclivatus as later heterotypic synonyms of Streptomyces antimycoticus.</title>
        <authorList>
            <person name="Komaki H."/>
            <person name="Tamura T."/>
        </authorList>
    </citation>
    <scope>NUCLEOTIDE SEQUENCE [LARGE SCALE GENOMIC DNA]</scope>
    <source>
        <strain evidence="2 3">NBRC 13459</strain>
    </source>
</reference>
<gene>
    <name evidence="2" type="ORF">SVIO_040080</name>
</gene>
<organism evidence="2 3">
    <name type="scientific">Streptomyces violaceusniger</name>
    <dbReference type="NCBI Taxonomy" id="68280"/>
    <lineage>
        <taxon>Bacteria</taxon>
        <taxon>Bacillati</taxon>
        <taxon>Actinomycetota</taxon>
        <taxon>Actinomycetes</taxon>
        <taxon>Kitasatosporales</taxon>
        <taxon>Streptomycetaceae</taxon>
        <taxon>Streptomyces</taxon>
        <taxon>Streptomyces violaceusniger group</taxon>
    </lineage>
</organism>